<organism evidence="2 3">
    <name type="scientific">Zasmidium cellare</name>
    <name type="common">Wine cellar mold</name>
    <name type="synonym">Racodium cellare</name>
    <dbReference type="NCBI Taxonomy" id="395010"/>
    <lineage>
        <taxon>Eukaryota</taxon>
        <taxon>Fungi</taxon>
        <taxon>Dikarya</taxon>
        <taxon>Ascomycota</taxon>
        <taxon>Pezizomycotina</taxon>
        <taxon>Dothideomycetes</taxon>
        <taxon>Dothideomycetidae</taxon>
        <taxon>Mycosphaerellales</taxon>
        <taxon>Mycosphaerellaceae</taxon>
        <taxon>Zasmidium</taxon>
    </lineage>
</organism>
<dbReference type="PANTHER" id="PTHR42791:SF2">
    <property type="entry name" value="N-ACETYLTRANSFERASE DOMAIN-CONTAINING PROTEIN"/>
    <property type="match status" value="1"/>
</dbReference>
<evidence type="ECO:0000259" key="1">
    <source>
        <dbReference type="PROSITE" id="PS51186"/>
    </source>
</evidence>
<comment type="caution">
    <text evidence="2">The sequence shown here is derived from an EMBL/GenBank/DDBJ whole genome shotgun (WGS) entry which is preliminary data.</text>
</comment>
<dbReference type="EMBL" id="JAXOVC010000008">
    <property type="protein sequence ID" value="KAK4497662.1"/>
    <property type="molecule type" value="Genomic_DNA"/>
</dbReference>
<dbReference type="SUPFAM" id="SSF55729">
    <property type="entry name" value="Acyl-CoA N-acyltransferases (Nat)"/>
    <property type="match status" value="1"/>
</dbReference>
<evidence type="ECO:0000313" key="2">
    <source>
        <dbReference type="EMBL" id="KAK4497662.1"/>
    </source>
</evidence>
<evidence type="ECO:0000313" key="3">
    <source>
        <dbReference type="Proteomes" id="UP001305779"/>
    </source>
</evidence>
<dbReference type="CDD" id="cd04301">
    <property type="entry name" value="NAT_SF"/>
    <property type="match status" value="1"/>
</dbReference>
<feature type="domain" description="N-acetyltransferase" evidence="1">
    <location>
        <begin position="97"/>
        <end position="236"/>
    </location>
</feature>
<proteinExistence type="predicted"/>
<dbReference type="Gene3D" id="3.40.630.30">
    <property type="match status" value="1"/>
</dbReference>
<dbReference type="Pfam" id="PF13508">
    <property type="entry name" value="Acetyltransf_7"/>
    <property type="match status" value="1"/>
</dbReference>
<dbReference type="InterPro" id="IPR052523">
    <property type="entry name" value="Trichothecene_AcTrans"/>
</dbReference>
<gene>
    <name evidence="2" type="ORF">PRZ48_010315</name>
</gene>
<dbReference type="PANTHER" id="PTHR42791">
    <property type="entry name" value="GNAT FAMILY ACETYLTRANSFERASE"/>
    <property type="match status" value="1"/>
</dbReference>
<dbReference type="InterPro" id="IPR000182">
    <property type="entry name" value="GNAT_dom"/>
</dbReference>
<reference evidence="2 3" key="1">
    <citation type="journal article" date="2023" name="G3 (Bethesda)">
        <title>A chromosome-level genome assembly of Zasmidium syzygii isolated from banana leaves.</title>
        <authorList>
            <person name="van Westerhoven A.C."/>
            <person name="Mehrabi R."/>
            <person name="Talebi R."/>
            <person name="Steentjes M.B.F."/>
            <person name="Corcolon B."/>
            <person name="Chong P.A."/>
            <person name="Kema G.H.J."/>
            <person name="Seidl M.F."/>
        </authorList>
    </citation>
    <scope>NUCLEOTIDE SEQUENCE [LARGE SCALE GENOMIC DNA]</scope>
    <source>
        <strain evidence="2 3">P124</strain>
    </source>
</reference>
<dbReference type="Proteomes" id="UP001305779">
    <property type="component" value="Unassembled WGS sequence"/>
</dbReference>
<dbReference type="PROSITE" id="PS51186">
    <property type="entry name" value="GNAT"/>
    <property type="match status" value="1"/>
</dbReference>
<sequence length="237" mass="27048">MGVEAAYSIEPVRPDDAKGLATTMMSAFYQELHWRSLWHGKPLDEIIHDTANRIPWNLVTNGPLRRYQKVVAKDSGEVVGYARWILPEDLENCWPAARVPEVDEDTQKEYERRYRSVLDADGIRGLDHQMAQELSAAIDESEERVKKDNGGRFLILDYLAVHPDHQRQGIGGMLLRSGLSVADENHLKVLVNARTQGMELYGRNGFHKVDEVVQERPQYGWTEPQVTAVLLRFVQSN</sequence>
<accession>A0ABR0E895</accession>
<dbReference type="InterPro" id="IPR016181">
    <property type="entry name" value="Acyl_CoA_acyltransferase"/>
</dbReference>
<keyword evidence="3" id="KW-1185">Reference proteome</keyword>
<protein>
    <recommendedName>
        <fullName evidence="1">N-acetyltransferase domain-containing protein</fullName>
    </recommendedName>
</protein>
<name>A0ABR0E895_ZASCE</name>